<accession>A0A8T0BR37</accession>
<reference evidence="2" key="1">
    <citation type="submission" date="2020-08" db="EMBL/GenBank/DDBJ databases">
        <title>Chromosome-level assembly of Southern catfish (Silurus meridionalis) provides insights into visual adaptation to the nocturnal and benthic lifestyles.</title>
        <authorList>
            <person name="Zhang Y."/>
            <person name="Wang D."/>
            <person name="Peng Z."/>
        </authorList>
    </citation>
    <scope>NUCLEOTIDE SEQUENCE</scope>
    <source>
        <strain evidence="2">SWU-2019-XX</strain>
        <tissue evidence="2">Muscle</tissue>
    </source>
</reference>
<dbReference type="EMBL" id="JABFDY010000003">
    <property type="protein sequence ID" value="KAF7709508.1"/>
    <property type="molecule type" value="Genomic_DNA"/>
</dbReference>
<keyword evidence="3" id="KW-1185">Reference proteome</keyword>
<dbReference type="AlphaFoldDB" id="A0A8T0BR37"/>
<feature type="region of interest" description="Disordered" evidence="1">
    <location>
        <begin position="112"/>
        <end position="164"/>
    </location>
</feature>
<feature type="compositionally biased region" description="Polar residues" evidence="1">
    <location>
        <begin position="32"/>
        <end position="51"/>
    </location>
</feature>
<feature type="region of interest" description="Disordered" evidence="1">
    <location>
        <begin position="289"/>
        <end position="313"/>
    </location>
</feature>
<feature type="compositionally biased region" description="Basic and acidic residues" evidence="1">
    <location>
        <begin position="72"/>
        <end position="86"/>
    </location>
</feature>
<dbReference type="Proteomes" id="UP000606274">
    <property type="component" value="Unassembled WGS sequence"/>
</dbReference>
<feature type="compositionally biased region" description="Basic and acidic residues" evidence="1">
    <location>
        <begin position="205"/>
        <end position="217"/>
    </location>
</feature>
<evidence type="ECO:0000256" key="1">
    <source>
        <dbReference type="SAM" id="MobiDB-lite"/>
    </source>
</evidence>
<comment type="caution">
    <text evidence="2">The sequence shown here is derived from an EMBL/GenBank/DDBJ whole genome shotgun (WGS) entry which is preliminary data.</text>
</comment>
<feature type="region of interest" description="Disordered" evidence="1">
    <location>
        <begin position="1"/>
        <end position="97"/>
    </location>
</feature>
<evidence type="ECO:0000313" key="3">
    <source>
        <dbReference type="Proteomes" id="UP000606274"/>
    </source>
</evidence>
<protein>
    <recommendedName>
        <fullName evidence="4">Epithelial stromal interaction 1</fullName>
    </recommendedName>
</protein>
<feature type="compositionally biased region" description="Low complexity" evidence="1">
    <location>
        <begin position="187"/>
        <end position="202"/>
    </location>
</feature>
<feature type="region of interest" description="Disordered" evidence="1">
    <location>
        <begin position="185"/>
        <end position="251"/>
    </location>
</feature>
<evidence type="ECO:0008006" key="4">
    <source>
        <dbReference type="Google" id="ProtNLM"/>
    </source>
</evidence>
<name>A0A8T0BR37_SILME</name>
<dbReference type="InterPro" id="IPR026185">
    <property type="entry name" value="EPSTI1"/>
</dbReference>
<feature type="compositionally biased region" description="Basic and acidic residues" evidence="1">
    <location>
        <begin position="224"/>
        <end position="251"/>
    </location>
</feature>
<sequence length="357" mass="41862">MNPDRSNNDRWTDPNTATNQEVNEEQNDRNDNYSTNQSTQPQDSRNPTHSGGYSMIPPIESRRNKLLNMSQKELDDLQRYKEEHRPGPIQLSPKKLGGGDISLSAVRQKQQMLASQSKLQKKLKQQDMDRRKRQEEEEKIQMMRDIQREKANKLEMKKKQEEERRQELYQHELLMKREAHLQRLERSSPVPIAASSATPTSSWARGHEYREARKAEEQVTLQQNRDEQRKKSQLLEEKQKQEEEDRKRQMENERLCVNSAFLDRLEARGSGSVSELLPWTQELGNVWQTEEPQDPASSPLPFPSQLQTDSAAEEDTDIEWVVMKLQTKFSYCEREFLESIVSQCNGNYQQAYDLLNV</sequence>
<gene>
    <name evidence="2" type="ORF">HF521_016358</name>
</gene>
<evidence type="ECO:0000313" key="2">
    <source>
        <dbReference type="EMBL" id="KAF7709508.1"/>
    </source>
</evidence>
<feature type="compositionally biased region" description="Basic and acidic residues" evidence="1">
    <location>
        <begin position="1"/>
        <end position="12"/>
    </location>
</feature>
<dbReference type="PANTHER" id="PTHR22529">
    <property type="entry name" value="EPITHELIAL-STROMAL INTERACTION PROTEIN 1"/>
    <property type="match status" value="1"/>
</dbReference>
<proteinExistence type="predicted"/>
<dbReference type="PANTHER" id="PTHR22529:SF1">
    <property type="entry name" value="EPITHELIAL-STROMAL INTERACTION PROTEIN 1"/>
    <property type="match status" value="1"/>
</dbReference>
<organism evidence="2 3">
    <name type="scientific">Silurus meridionalis</name>
    <name type="common">Southern catfish</name>
    <name type="synonym">Silurus soldatovi meridionalis</name>
    <dbReference type="NCBI Taxonomy" id="175797"/>
    <lineage>
        <taxon>Eukaryota</taxon>
        <taxon>Metazoa</taxon>
        <taxon>Chordata</taxon>
        <taxon>Craniata</taxon>
        <taxon>Vertebrata</taxon>
        <taxon>Euteleostomi</taxon>
        <taxon>Actinopterygii</taxon>
        <taxon>Neopterygii</taxon>
        <taxon>Teleostei</taxon>
        <taxon>Ostariophysi</taxon>
        <taxon>Siluriformes</taxon>
        <taxon>Siluridae</taxon>
        <taxon>Silurus</taxon>
    </lineage>
</organism>
<dbReference type="OrthoDB" id="10053624at2759"/>
<feature type="compositionally biased region" description="Basic and acidic residues" evidence="1">
    <location>
        <begin position="124"/>
        <end position="164"/>
    </location>
</feature>